<feature type="compositionally biased region" description="Basic and acidic residues" evidence="2">
    <location>
        <begin position="35"/>
        <end position="45"/>
    </location>
</feature>
<dbReference type="InterPro" id="IPR050829">
    <property type="entry name" value="CorA_MIT"/>
</dbReference>
<dbReference type="PROSITE" id="PS50297">
    <property type="entry name" value="ANK_REP_REGION"/>
    <property type="match status" value="1"/>
</dbReference>
<feature type="compositionally biased region" description="Acidic residues" evidence="2">
    <location>
        <begin position="206"/>
        <end position="215"/>
    </location>
</feature>
<dbReference type="EMBL" id="JAZGUE010000002">
    <property type="protein sequence ID" value="KAL2270175.1"/>
    <property type="molecule type" value="Genomic_DNA"/>
</dbReference>
<feature type="region of interest" description="Disordered" evidence="2">
    <location>
        <begin position="1390"/>
        <end position="1424"/>
    </location>
</feature>
<dbReference type="Gene3D" id="1.25.40.20">
    <property type="entry name" value="Ankyrin repeat-containing domain"/>
    <property type="match status" value="1"/>
</dbReference>
<feature type="region of interest" description="Disordered" evidence="2">
    <location>
        <begin position="1265"/>
        <end position="1302"/>
    </location>
</feature>
<dbReference type="Pfam" id="PF00023">
    <property type="entry name" value="Ank"/>
    <property type="match status" value="1"/>
</dbReference>
<feature type="compositionally biased region" description="Low complexity" evidence="2">
    <location>
        <begin position="1090"/>
        <end position="1101"/>
    </location>
</feature>
<feature type="region of interest" description="Disordered" evidence="2">
    <location>
        <begin position="1"/>
        <end position="107"/>
    </location>
</feature>
<keyword evidence="3" id="KW-1133">Transmembrane helix</keyword>
<dbReference type="SUPFAM" id="SSF48403">
    <property type="entry name" value="Ankyrin repeat"/>
    <property type="match status" value="1"/>
</dbReference>
<feature type="region of interest" description="Disordered" evidence="2">
    <location>
        <begin position="152"/>
        <end position="215"/>
    </location>
</feature>
<sequence>MSTSAPTVSKRDAPRRMEGEGARVEEGPTAQRGFGVKEEERENRASLDGWLMTSALSAPDMPRTSSLNFVSDNHADKKTEKRKTKTKTATSKAGFAEPAPAEGQENETSQLHIVHPAHPSNVAATPKVDIIAVHELGESLWGAWTSYTPMSKPDRDKLDSHDHRGSELSWTSSSNKEPYSAPPISIQHWLAGQEGPRESMSPSPSDAEDPELAAEPDDSLWLTELPSAIADENASSNISWAMTTWNREARGSQPAINGASSVSEIDVAGNSLSRFPFKKVNWLTDPDMLPAKIRGSRVMCYTYNPETSKPATAPWEYLTQLAIDLIRRLVQARSSETIDYRRVPMVFIGRGFGALIVQRAVMRLAIETRENLTATTGFLQVASLVLLDPPAAGPNRDRFPRSTSEELEKAWTLDWLRTSRFGGPPQKIDVSSMWSRLSRILSAYAIPVIWHHLPTPTNPSKNLEAMLVPRRSPESYCLSRFSGPDDIDYLTIVEAIQRSLVVLCSCTKLETLGSCLAGFLEDRFPVDLPDQLGQTPLHLAVKACNPDAVRRIIYQGKASVTQKDIKGRSPLIIAIQEAVQCMNEGGGFIQPEQKKAFSQIITVLIKNGTRVHDWDNKGNSPWALAQGQGCDWIRQLIEQHFVFGSSSATSPNPDPEPPRRNRASIAYEMTIAEVFLRNKPGRRSEIFSFEVPSVYNALYNPSLNLSKILARSRPKFLTNKLPSCRWIHVPANNEQWIHDVMISLDIDSETQKALGGQRHEGSRLIDRYMRPEARKCNIFRVGVDKKAPGMPKGPSSSVQKNHVRSEAVVIFMPVLGFERHRHRKHLARAFAHTLRAIRTASPPNGTPKNAREVFMFKEYLECSRPVHCRRTLDQFLYYMLDSTEVRDMSQVAYRWARDQINMIDPKDRPIIMVDQLWVWAFDDGTVVSSSPSTWDPRETFDLRNTLVKEVLDNKDRPILTSSEDLLGLILKTSIDFFRRKGPGDFQFHEGFRASINKVSEQQSSLYHTFRHTTMCLQDDTVSSAERKKHIKFLFSLEQETEILVEIMDIQDELRIVDQILTQQHAVLTKLLQLYPKVSDEEASHDDTPTRPRSSGKSSRPSILQNRHLLDETFHIVEDNQRVVADMLVSAQREESSLRLLIDLKQKHANGWEARFAREGSEESQRQGKIILVLTLVTVVFLPLSFMTSFFALEIDVFPKSPETQENLWPIADISRWVFGLSAAIFTPLIVLALSINTLMAGVKSLFSDPDKSTDPLHKDALFIHDSDPEDSSPNSSPNSLDGDSSYQRSDPPSARSSSDAASPKYAPLFGRWTFHAHIPYLRNLWRWRRYPLRFVFRVDNPWTGRLVRDYPLRRFRRRLRLWAWSRYLTLYSRYRKKTKRVQVEKIRRKERAMKTKKALAKERTRSSTSLGVSSGGESEGPTRAEGYFGAGKAWKVAGKKAGEKGFFTGSRNEKKRAKRAVDDDWDALNQLDRPAASENTTARRARSAWLELSRNLRRRKGEGPVDEEKGPKSTVEGQSVEERNEELRRQVESEG</sequence>
<feature type="compositionally biased region" description="Basic and acidic residues" evidence="2">
    <location>
        <begin position="9"/>
        <end position="26"/>
    </location>
</feature>
<feature type="compositionally biased region" description="Low complexity" evidence="2">
    <location>
        <begin position="1271"/>
        <end position="1302"/>
    </location>
</feature>
<dbReference type="InterPro" id="IPR029058">
    <property type="entry name" value="AB_hydrolase_fold"/>
</dbReference>
<feature type="compositionally biased region" description="Basic and acidic residues" evidence="2">
    <location>
        <begin position="152"/>
        <end position="166"/>
    </location>
</feature>
<feature type="region of interest" description="Disordered" evidence="2">
    <location>
        <begin position="1493"/>
        <end position="1535"/>
    </location>
</feature>
<reference evidence="4 5" key="1">
    <citation type="journal article" date="2024" name="Commun. Biol.">
        <title>Comparative genomic analysis of thermophilic fungi reveals convergent evolutionary adaptations and gene losses.</title>
        <authorList>
            <person name="Steindorff A.S."/>
            <person name="Aguilar-Pontes M.V."/>
            <person name="Robinson A.J."/>
            <person name="Andreopoulos B."/>
            <person name="LaButti K."/>
            <person name="Kuo A."/>
            <person name="Mondo S."/>
            <person name="Riley R."/>
            <person name="Otillar R."/>
            <person name="Haridas S."/>
            <person name="Lipzen A."/>
            <person name="Grimwood J."/>
            <person name="Schmutz J."/>
            <person name="Clum A."/>
            <person name="Reid I.D."/>
            <person name="Moisan M.C."/>
            <person name="Butler G."/>
            <person name="Nguyen T.T.M."/>
            <person name="Dewar K."/>
            <person name="Conant G."/>
            <person name="Drula E."/>
            <person name="Henrissat B."/>
            <person name="Hansel C."/>
            <person name="Singer S."/>
            <person name="Hutchinson M.I."/>
            <person name="de Vries R.P."/>
            <person name="Natvig D.O."/>
            <person name="Powell A.J."/>
            <person name="Tsang A."/>
            <person name="Grigoriev I.V."/>
        </authorList>
    </citation>
    <scope>NUCLEOTIDE SEQUENCE [LARGE SCALE GENOMIC DNA]</scope>
    <source>
        <strain evidence="4 5">ATCC 22073</strain>
    </source>
</reference>
<dbReference type="PROSITE" id="PS50088">
    <property type="entry name" value="ANK_REPEAT"/>
    <property type="match status" value="1"/>
</dbReference>
<evidence type="ECO:0000256" key="1">
    <source>
        <dbReference type="PROSITE-ProRule" id="PRU00023"/>
    </source>
</evidence>
<evidence type="ECO:0000256" key="2">
    <source>
        <dbReference type="SAM" id="MobiDB-lite"/>
    </source>
</evidence>
<keyword evidence="3" id="KW-0472">Membrane</keyword>
<accession>A0ABR4DIK2</accession>
<dbReference type="InterPro" id="IPR002523">
    <property type="entry name" value="MgTranspt_CorA/ZnTranspt_ZntB"/>
</dbReference>
<name>A0ABR4DIK2_9PEZI</name>
<dbReference type="InterPro" id="IPR036770">
    <property type="entry name" value="Ankyrin_rpt-contain_sf"/>
</dbReference>
<gene>
    <name evidence="4" type="ORF">VTJ83DRAFT_2359</name>
</gene>
<dbReference type="Gene3D" id="1.20.58.340">
    <property type="entry name" value="Magnesium transport protein CorA, transmembrane region"/>
    <property type="match status" value="1"/>
</dbReference>
<evidence type="ECO:0000313" key="4">
    <source>
        <dbReference type="EMBL" id="KAL2270175.1"/>
    </source>
</evidence>
<organism evidence="4 5">
    <name type="scientific">Remersonia thermophila</name>
    <dbReference type="NCBI Taxonomy" id="72144"/>
    <lineage>
        <taxon>Eukaryota</taxon>
        <taxon>Fungi</taxon>
        <taxon>Dikarya</taxon>
        <taxon>Ascomycota</taxon>
        <taxon>Pezizomycotina</taxon>
        <taxon>Sordariomycetes</taxon>
        <taxon>Sordariomycetidae</taxon>
        <taxon>Sordariales</taxon>
        <taxon>Sordariales incertae sedis</taxon>
        <taxon>Remersonia</taxon>
    </lineage>
</organism>
<dbReference type="SUPFAM" id="SSF53474">
    <property type="entry name" value="alpha/beta-Hydrolases"/>
    <property type="match status" value="1"/>
</dbReference>
<keyword evidence="5" id="KW-1185">Reference proteome</keyword>
<proteinExistence type="predicted"/>
<feature type="compositionally biased region" description="Basic and acidic residues" evidence="2">
    <location>
        <begin position="1078"/>
        <end position="1089"/>
    </location>
</feature>
<protein>
    <recommendedName>
        <fullName evidence="6">Ankyrin repeat protein</fullName>
    </recommendedName>
</protein>
<feature type="region of interest" description="Disordered" evidence="2">
    <location>
        <begin position="1078"/>
        <end position="1101"/>
    </location>
</feature>
<feature type="compositionally biased region" description="Basic and acidic residues" evidence="2">
    <location>
        <begin position="1520"/>
        <end position="1535"/>
    </location>
</feature>
<feature type="repeat" description="ANK" evidence="1">
    <location>
        <begin position="532"/>
        <end position="565"/>
    </location>
</feature>
<evidence type="ECO:0008006" key="6">
    <source>
        <dbReference type="Google" id="ProtNLM"/>
    </source>
</evidence>
<evidence type="ECO:0000313" key="5">
    <source>
        <dbReference type="Proteomes" id="UP001600064"/>
    </source>
</evidence>
<feature type="compositionally biased region" description="Polar residues" evidence="2">
    <location>
        <begin position="168"/>
        <end position="177"/>
    </location>
</feature>
<dbReference type="PANTHER" id="PTHR47685">
    <property type="entry name" value="MAGNESIUM TRANSPORT PROTEIN CORA"/>
    <property type="match status" value="1"/>
</dbReference>
<dbReference type="RefSeq" id="XP_070868899.1">
    <property type="nucleotide sequence ID" value="XM_071008620.1"/>
</dbReference>
<keyword evidence="3" id="KW-0812">Transmembrane</keyword>
<dbReference type="PANTHER" id="PTHR47685:SF1">
    <property type="entry name" value="MAGNESIUM TRANSPORT PROTEIN CORA"/>
    <property type="match status" value="1"/>
</dbReference>
<feature type="transmembrane region" description="Helical" evidence="3">
    <location>
        <begin position="1169"/>
        <end position="1192"/>
    </location>
</feature>
<feature type="transmembrane region" description="Helical" evidence="3">
    <location>
        <begin position="1213"/>
        <end position="1235"/>
    </location>
</feature>
<evidence type="ECO:0000256" key="3">
    <source>
        <dbReference type="SAM" id="Phobius"/>
    </source>
</evidence>
<dbReference type="GeneID" id="98123264"/>
<keyword evidence="1" id="KW-0040">ANK repeat</keyword>
<dbReference type="InterPro" id="IPR002110">
    <property type="entry name" value="Ankyrin_rpt"/>
</dbReference>
<comment type="caution">
    <text evidence="4">The sequence shown here is derived from an EMBL/GenBank/DDBJ whole genome shotgun (WGS) entry which is preliminary data.</text>
</comment>
<feature type="compositionally biased region" description="Basic and acidic residues" evidence="2">
    <location>
        <begin position="1501"/>
        <end position="1511"/>
    </location>
</feature>
<dbReference type="Proteomes" id="UP001600064">
    <property type="component" value="Unassembled WGS sequence"/>
</dbReference>
<dbReference type="Pfam" id="PF01544">
    <property type="entry name" value="CorA"/>
    <property type="match status" value="1"/>
</dbReference>